<sequence length="287" mass="31834">MHAHCDTENEVTLDEIRYKIAEAARMAGVSPSTLRLWESQDLLQPIRTATGQRIYDKALVDRLKRIAWLRQERGLNPAAIRETLRDDMPAATDTAVDADDDALDAADTRPGTRMRRLRRDAGRTLDNVAQATGVSVSQLSTFERTSQGLSFTALHAVAQNLGTTLASLSGQEEASGGESLIREGRWPSWPTTSSGVQVQVLAEGRNQMECNRFQLAPGASSEGAYQHEGEEFIHMLQGSLEIILDGDKFFELNAGDSFYFESRRPHSWRNIAEGETILIWINTPATF</sequence>
<dbReference type="PANTHER" id="PTHR46797">
    <property type="entry name" value="HTH-TYPE TRANSCRIPTIONAL REGULATOR"/>
    <property type="match status" value="1"/>
</dbReference>
<dbReference type="EMBL" id="STGV01000008">
    <property type="protein sequence ID" value="THV20290.1"/>
    <property type="molecule type" value="Genomic_DNA"/>
</dbReference>
<dbReference type="Gene3D" id="2.60.120.10">
    <property type="entry name" value="Jelly Rolls"/>
    <property type="match status" value="1"/>
</dbReference>
<evidence type="ECO:0000259" key="2">
    <source>
        <dbReference type="PROSITE" id="PS50937"/>
    </source>
</evidence>
<dbReference type="PROSITE" id="PS50943">
    <property type="entry name" value="HTH_CROC1"/>
    <property type="match status" value="1"/>
</dbReference>
<dbReference type="CDD" id="cd02209">
    <property type="entry name" value="cupin_XRE_C"/>
    <property type="match status" value="1"/>
</dbReference>
<dbReference type="Pfam" id="PF07883">
    <property type="entry name" value="Cupin_2"/>
    <property type="match status" value="1"/>
</dbReference>
<feature type="domain" description="HTH merR-type" evidence="2">
    <location>
        <begin position="17"/>
        <end position="86"/>
    </location>
</feature>
<organism evidence="4 5">
    <name type="scientific">Peteryoungia ipomoeae</name>
    <dbReference type="NCBI Taxonomy" id="1210932"/>
    <lineage>
        <taxon>Bacteria</taxon>
        <taxon>Pseudomonadati</taxon>
        <taxon>Pseudomonadota</taxon>
        <taxon>Alphaproteobacteria</taxon>
        <taxon>Hyphomicrobiales</taxon>
        <taxon>Rhizobiaceae</taxon>
        <taxon>Peteryoungia</taxon>
    </lineage>
</organism>
<accession>A0A4S8NSD4</accession>
<dbReference type="Gene3D" id="1.10.260.40">
    <property type="entry name" value="lambda repressor-like DNA-binding domains"/>
    <property type="match status" value="1"/>
</dbReference>
<dbReference type="InterPro" id="IPR000551">
    <property type="entry name" value="MerR-type_HTH_dom"/>
</dbReference>
<dbReference type="Proteomes" id="UP000308828">
    <property type="component" value="Unassembled WGS sequence"/>
</dbReference>
<dbReference type="CDD" id="cd00093">
    <property type="entry name" value="HTH_XRE"/>
    <property type="match status" value="1"/>
</dbReference>
<evidence type="ECO:0000313" key="5">
    <source>
        <dbReference type="Proteomes" id="UP000308828"/>
    </source>
</evidence>
<dbReference type="Pfam" id="PF13560">
    <property type="entry name" value="HTH_31"/>
    <property type="match status" value="1"/>
</dbReference>
<dbReference type="SUPFAM" id="SSF51182">
    <property type="entry name" value="RmlC-like cupins"/>
    <property type="match status" value="1"/>
</dbReference>
<dbReference type="InterPro" id="IPR050807">
    <property type="entry name" value="TransReg_Diox_bact_type"/>
</dbReference>
<feature type="domain" description="HTH cro/C1-type" evidence="3">
    <location>
        <begin position="114"/>
        <end position="168"/>
    </location>
</feature>
<dbReference type="InterPro" id="IPR010982">
    <property type="entry name" value="Lambda_DNA-bd_dom_sf"/>
</dbReference>
<dbReference type="OrthoDB" id="9814751at2"/>
<keyword evidence="1" id="KW-0238">DNA-binding</keyword>
<dbReference type="PROSITE" id="PS50937">
    <property type="entry name" value="HTH_MERR_2"/>
    <property type="match status" value="1"/>
</dbReference>
<proteinExistence type="predicted"/>
<dbReference type="Pfam" id="PF13411">
    <property type="entry name" value="MerR_1"/>
    <property type="match status" value="1"/>
</dbReference>
<dbReference type="InterPro" id="IPR013096">
    <property type="entry name" value="Cupin_2"/>
</dbReference>
<dbReference type="InterPro" id="IPR009061">
    <property type="entry name" value="DNA-bd_dom_put_sf"/>
</dbReference>
<evidence type="ECO:0000259" key="3">
    <source>
        <dbReference type="PROSITE" id="PS50943"/>
    </source>
</evidence>
<evidence type="ECO:0000313" key="4">
    <source>
        <dbReference type="EMBL" id="THV20290.1"/>
    </source>
</evidence>
<dbReference type="SMART" id="SM00422">
    <property type="entry name" value="HTH_MERR"/>
    <property type="match status" value="1"/>
</dbReference>
<dbReference type="CDD" id="cd00592">
    <property type="entry name" value="HTH_MerR-like"/>
    <property type="match status" value="1"/>
</dbReference>
<dbReference type="PANTHER" id="PTHR46797:SF1">
    <property type="entry name" value="METHYLPHOSPHONATE SYNTHASE"/>
    <property type="match status" value="1"/>
</dbReference>
<dbReference type="InterPro" id="IPR014710">
    <property type="entry name" value="RmlC-like_jellyroll"/>
</dbReference>
<dbReference type="SMART" id="SM00530">
    <property type="entry name" value="HTH_XRE"/>
    <property type="match status" value="1"/>
</dbReference>
<reference evidence="4 5" key="1">
    <citation type="submission" date="2019-04" db="EMBL/GenBank/DDBJ databases">
        <title>Genome sequence of strain shin9-1.</title>
        <authorList>
            <person name="Gao J."/>
            <person name="Sun J."/>
        </authorList>
    </citation>
    <scope>NUCLEOTIDE SEQUENCE [LARGE SCALE GENOMIC DNA]</scope>
    <source>
        <strain evidence="5">shin9-1</strain>
    </source>
</reference>
<dbReference type="PROSITE" id="PS00552">
    <property type="entry name" value="HTH_MERR_1"/>
    <property type="match status" value="1"/>
</dbReference>
<dbReference type="GO" id="GO:0005829">
    <property type="term" value="C:cytosol"/>
    <property type="evidence" value="ECO:0007669"/>
    <property type="project" value="TreeGrafter"/>
</dbReference>
<gene>
    <name evidence="4" type="ORF">FAA97_19835</name>
</gene>
<evidence type="ECO:0000256" key="1">
    <source>
        <dbReference type="ARBA" id="ARBA00023125"/>
    </source>
</evidence>
<name>A0A4S8NSD4_9HYPH</name>
<dbReference type="GO" id="GO:0003677">
    <property type="term" value="F:DNA binding"/>
    <property type="evidence" value="ECO:0007669"/>
    <property type="project" value="UniProtKB-KW"/>
</dbReference>
<dbReference type="InterPro" id="IPR001387">
    <property type="entry name" value="Cro/C1-type_HTH"/>
</dbReference>
<comment type="caution">
    <text evidence="4">The sequence shown here is derived from an EMBL/GenBank/DDBJ whole genome shotgun (WGS) entry which is preliminary data.</text>
</comment>
<dbReference type="SUPFAM" id="SSF46955">
    <property type="entry name" value="Putative DNA-binding domain"/>
    <property type="match status" value="1"/>
</dbReference>
<dbReference type="AlphaFoldDB" id="A0A4S8NSD4"/>
<dbReference type="Gene3D" id="1.10.1660.10">
    <property type="match status" value="1"/>
</dbReference>
<dbReference type="SUPFAM" id="SSF47413">
    <property type="entry name" value="lambda repressor-like DNA-binding domains"/>
    <property type="match status" value="1"/>
</dbReference>
<keyword evidence="5" id="KW-1185">Reference proteome</keyword>
<dbReference type="RefSeq" id="WP_136600307.1">
    <property type="nucleotide sequence ID" value="NZ_STGV01000008.1"/>
</dbReference>
<dbReference type="InterPro" id="IPR011051">
    <property type="entry name" value="RmlC_Cupin_sf"/>
</dbReference>
<protein>
    <submittedName>
        <fullName evidence="4">MerR family transcriptional regulator</fullName>
    </submittedName>
</protein>
<dbReference type="GO" id="GO:0003700">
    <property type="term" value="F:DNA-binding transcription factor activity"/>
    <property type="evidence" value="ECO:0007669"/>
    <property type="project" value="TreeGrafter"/>
</dbReference>